<protein>
    <submittedName>
        <fullName evidence="2">Uncharacterized protein</fullName>
    </submittedName>
</protein>
<feature type="region of interest" description="Disordered" evidence="1">
    <location>
        <begin position="290"/>
        <end position="316"/>
    </location>
</feature>
<dbReference type="EMBL" id="MN739346">
    <property type="protein sequence ID" value="QHS99694.1"/>
    <property type="molecule type" value="Genomic_DNA"/>
</dbReference>
<feature type="compositionally biased region" description="Pro residues" evidence="1">
    <location>
        <begin position="306"/>
        <end position="316"/>
    </location>
</feature>
<dbReference type="AlphaFoldDB" id="A0A6C0C7F5"/>
<feature type="compositionally biased region" description="Gly residues" evidence="1">
    <location>
        <begin position="290"/>
        <end position="302"/>
    </location>
</feature>
<evidence type="ECO:0000256" key="1">
    <source>
        <dbReference type="SAM" id="MobiDB-lite"/>
    </source>
</evidence>
<name>A0A6C0C7F5_9ZZZZ</name>
<evidence type="ECO:0000313" key="2">
    <source>
        <dbReference type="EMBL" id="QHS99694.1"/>
    </source>
</evidence>
<proteinExistence type="predicted"/>
<organism evidence="2">
    <name type="scientific">viral metagenome</name>
    <dbReference type="NCBI Taxonomy" id="1070528"/>
    <lineage>
        <taxon>unclassified sequences</taxon>
        <taxon>metagenomes</taxon>
        <taxon>organismal metagenomes</taxon>
    </lineage>
</organism>
<accession>A0A6C0C7F5</accession>
<sequence>MNKFILYFVAIVLGIFVANILKDVCGCNNLVEGQCRETSYWTNSQDPSAELICRAKEHYLNIDGDDDAEYCNTENLRAIGYHDPSIDIDSMTPLQLADTACSMIANPVYVGQILSGSRNTFNFAQFGSRCCTLQDRVSYDAGNRETLWCTCDNGTPYSECGQYVANQEVNACKRCDDGYKLDSGQFQGSGEDTREFFTNENTCSLANCPVNTMGDPPNCACAPGYTGSVTARPGGYTVTCGAAFPCPDHSSGNPYPPNCTCDHGFTGTITPIVGGYRGSCVQDGVVEGEPGAGAGAGAGTQAGEGEPPPGCLPSTR</sequence>
<reference evidence="2" key="1">
    <citation type="journal article" date="2020" name="Nature">
        <title>Giant virus diversity and host interactions through global metagenomics.</title>
        <authorList>
            <person name="Schulz F."/>
            <person name="Roux S."/>
            <person name="Paez-Espino D."/>
            <person name="Jungbluth S."/>
            <person name="Walsh D.A."/>
            <person name="Denef V.J."/>
            <person name="McMahon K.D."/>
            <person name="Konstantinidis K.T."/>
            <person name="Eloe-Fadrosh E.A."/>
            <person name="Kyrpides N.C."/>
            <person name="Woyke T."/>
        </authorList>
    </citation>
    <scope>NUCLEOTIDE SEQUENCE</scope>
    <source>
        <strain evidence="2">GVMAG-M-3300020187-37</strain>
    </source>
</reference>